<evidence type="ECO:0000256" key="1">
    <source>
        <dbReference type="ARBA" id="ARBA00004123"/>
    </source>
</evidence>
<evidence type="ECO:0000256" key="10">
    <source>
        <dbReference type="ARBA" id="ARBA00023159"/>
    </source>
</evidence>
<dbReference type="GO" id="GO:0006338">
    <property type="term" value="P:chromatin remodeling"/>
    <property type="evidence" value="ECO:0007669"/>
    <property type="project" value="TreeGrafter"/>
</dbReference>
<keyword evidence="4" id="KW-0547">Nucleotide-binding</keyword>
<feature type="compositionally biased region" description="Low complexity" evidence="12">
    <location>
        <begin position="182"/>
        <end position="191"/>
    </location>
</feature>
<evidence type="ECO:0000256" key="7">
    <source>
        <dbReference type="ARBA" id="ARBA00022840"/>
    </source>
</evidence>
<feature type="domain" description="Helicase C-terminal" evidence="14">
    <location>
        <begin position="1315"/>
        <end position="1468"/>
    </location>
</feature>
<dbReference type="GO" id="GO:0000812">
    <property type="term" value="C:Swr1 complex"/>
    <property type="evidence" value="ECO:0007669"/>
    <property type="project" value="TreeGrafter"/>
</dbReference>
<dbReference type="EC" id="3.6.4.12" evidence="3"/>
<dbReference type="PANTHER" id="PTHR45685">
    <property type="entry name" value="HELICASE SRCAP-RELATED"/>
    <property type="match status" value="1"/>
</dbReference>
<evidence type="ECO:0000313" key="15">
    <source>
        <dbReference type="EMBL" id="TRM68940.1"/>
    </source>
</evidence>
<dbReference type="FunFam" id="3.40.50.10810:FF:000005">
    <property type="entry name" value="Photoperiod-independent early flowering 1"/>
    <property type="match status" value="1"/>
</dbReference>
<feature type="compositionally biased region" description="Basic residues" evidence="12">
    <location>
        <begin position="1"/>
        <end position="13"/>
    </location>
</feature>
<accession>A0A550CVX5</accession>
<dbReference type="InterPro" id="IPR049730">
    <property type="entry name" value="SNF2/RAD54-like_C"/>
</dbReference>
<evidence type="ECO:0000259" key="13">
    <source>
        <dbReference type="PROSITE" id="PS51192"/>
    </source>
</evidence>
<feature type="compositionally biased region" description="Acidic residues" evidence="12">
    <location>
        <begin position="564"/>
        <end position="576"/>
    </location>
</feature>
<evidence type="ECO:0000256" key="8">
    <source>
        <dbReference type="ARBA" id="ARBA00022853"/>
    </source>
</evidence>
<name>A0A550CVX5_9AGAR</name>
<dbReference type="InterPro" id="IPR001650">
    <property type="entry name" value="Helicase_C-like"/>
</dbReference>
<feature type="compositionally biased region" description="Acidic residues" evidence="12">
    <location>
        <begin position="586"/>
        <end position="604"/>
    </location>
</feature>
<dbReference type="Pfam" id="PF00271">
    <property type="entry name" value="Helicase_C"/>
    <property type="match status" value="1"/>
</dbReference>
<dbReference type="InterPro" id="IPR027417">
    <property type="entry name" value="P-loop_NTPase"/>
</dbReference>
<keyword evidence="10" id="KW-0010">Activator</keyword>
<keyword evidence="16" id="KW-1185">Reference proteome</keyword>
<feature type="region of interest" description="Disordered" evidence="12">
    <location>
        <begin position="92"/>
        <end position="332"/>
    </location>
</feature>
<evidence type="ECO:0000256" key="5">
    <source>
        <dbReference type="ARBA" id="ARBA00022801"/>
    </source>
</evidence>
<comment type="caution">
    <text evidence="15">The sequence shown here is derived from an EMBL/GenBank/DDBJ whole genome shotgun (WGS) entry which is preliminary data.</text>
</comment>
<evidence type="ECO:0000256" key="4">
    <source>
        <dbReference type="ARBA" id="ARBA00022741"/>
    </source>
</evidence>
<protein>
    <recommendedName>
        <fullName evidence="3">DNA helicase</fullName>
        <ecNumber evidence="3">3.6.4.12</ecNumber>
    </recommendedName>
</protein>
<dbReference type="GO" id="GO:0042393">
    <property type="term" value="F:histone binding"/>
    <property type="evidence" value="ECO:0007669"/>
    <property type="project" value="TreeGrafter"/>
</dbReference>
<evidence type="ECO:0000256" key="2">
    <source>
        <dbReference type="ARBA" id="ARBA00009220"/>
    </source>
</evidence>
<keyword evidence="11" id="KW-0539">Nucleus</keyword>
<evidence type="ECO:0000256" key="12">
    <source>
        <dbReference type="SAM" id="MobiDB-lite"/>
    </source>
</evidence>
<evidence type="ECO:0000256" key="3">
    <source>
        <dbReference type="ARBA" id="ARBA00012551"/>
    </source>
</evidence>
<evidence type="ECO:0000256" key="9">
    <source>
        <dbReference type="ARBA" id="ARBA00023125"/>
    </source>
</evidence>
<sequence length="1564" mass="177755">MPRRTSSPRKNASKRSSVVLQDDEELRVGEARDTLIADRQTRLVEIRDRHDDLVREMFHMEKFRLMHLYEPEKAKQDNSEVFQMYQIEKGHVLHNNEAGPSRRTRKSHVQDAQMMRTVPSTPRPPIANQKGMAPPRTQDKNHASASAPVVVNKGKARAVPLPSPSAKAKGKARDTPEESRRPSAASSSAPRTSGRPQYHSRADSKSRAAANARSMPPPPTKPPDDDTVTIYKASRNALPRKRRKISSASSEESESPTPSPEKVSVLATPTNRRKAPAASNGMDAATPTGKQRQTRQAEDTNILASTPARNTRGGRKRQETDAAEEAPAAKKSKFANAKSLTLIVRRPLPNVSHPWQLPAPARFNNSLPDLFASFSVRDDALIHPDAVTDLAHRNAVLLEKYHRLCQEGKMLPVDEYERAKQYALEDRPAPVSDDVWAHIVKEIEKAYDSRIDSAEGAGVIAGVVETYWTATAARDEKRREDELKRVERLAKETMKLIVRQWKEAVKYVREQERQKREAEEIRVGRKHLDEILDKSGEILDIQQGLLTRRTRSRSPSTASSRSEDSDDDDDQEERDSDDERNLSEEALTDTDVPTELEEDDDDLAGQDGDGRALSPQSSMSDEFIAQLFRLSPVNDTTVQVLDRTSSQLSESSVEPTTPADFVTPTPSTTSVVLHPWDPEGRNMEIEGLDTSIHRKSAEALGDAQITRIGWEDALAPAAGDMGLPFDDLVLSSEHQLASDDDPVVRSKSTEDEPTVPEYLEPYAVAPVHWDPKQKVMSPLLLRGVLRPYQQDGLEWLAHLHTTNQNGILADEMGLGKTIQTIALLAHLACDRGIWGPHLIIVPTSVILNWEMEFKKFLPGFKVLSYHGNTMRRRELRKGWSDKHHFNVCITSYTLATRDVSVFKRRSWYYMILDEAHMIKNFKSQRWNVLLLFKSFRRLLLTGTPLQNNLTELWSLLQFLKAGSEFATQKEFGDWFSNPLEKAIEMGSQDDEETLQRVEKLHKILRTVLLRRLKNQVERQLPRKHEHLLLCPLSKRQRFLYDEFMSRAQTQEQLQSGVYQKIANILMQLRKVCNHPDLFEERPIVTSFAMSRSAIAGYEVKELLVRRRLCLEEDEHVNLDLLGLRFVDHQEKPCLAAVETRRLDYSPQLRYTSNVLGEPPPKDLRTIAGFRAWKSYQEQVAGVERRRHLGYVNRMRCDAVPLIGSEVLRVIRQCTYALRPWSALDLRFEHWHRSRPTHSAILSYAERADAMRDVIDKFAFATPPVVARDMPSITLAGHESSIQRLPQSFDALLHQPAVKLQVAFPDPSLLQFDCGKLQHLADLLREKKAGGHRVLIFTQMTRILDILEIFLNFHGYLYLRLDGATKIEDRQYVTERFNVDDRVFCFIASSRSGGVGINLTGADTVVFYDSDFNPQMDRQCEDRAHRIGQMRDVHIYRFVSQYTVEEAMLRKANQKRSLDNLVIQRGEFDWRRLIEDDQALTTALGEVEDREDAHAAAVATREAIDMDDADLADFEDETLKAERAAQMAAAAVGEVGEEEEEGGTVSEYMISLVTRDYDHFAEWRT</sequence>
<evidence type="ECO:0000259" key="14">
    <source>
        <dbReference type="PROSITE" id="PS51194"/>
    </source>
</evidence>
<keyword evidence="8" id="KW-0156">Chromatin regulator</keyword>
<dbReference type="InterPro" id="IPR038718">
    <property type="entry name" value="SNF2-like_sf"/>
</dbReference>
<comment type="similarity">
    <text evidence="2">Belongs to the SNF2/RAD54 helicase family. SWR1 subfamily.</text>
</comment>
<dbReference type="GO" id="GO:0016887">
    <property type="term" value="F:ATP hydrolysis activity"/>
    <property type="evidence" value="ECO:0007669"/>
    <property type="project" value="TreeGrafter"/>
</dbReference>
<keyword evidence="5" id="KW-0378">Hydrolase</keyword>
<dbReference type="InterPro" id="IPR014001">
    <property type="entry name" value="Helicase_ATP-bd"/>
</dbReference>
<organism evidence="15 16">
    <name type="scientific">Schizophyllum amplum</name>
    <dbReference type="NCBI Taxonomy" id="97359"/>
    <lineage>
        <taxon>Eukaryota</taxon>
        <taxon>Fungi</taxon>
        <taxon>Dikarya</taxon>
        <taxon>Basidiomycota</taxon>
        <taxon>Agaricomycotina</taxon>
        <taxon>Agaricomycetes</taxon>
        <taxon>Agaricomycetidae</taxon>
        <taxon>Agaricales</taxon>
        <taxon>Schizophyllaceae</taxon>
        <taxon>Schizophyllum</taxon>
    </lineage>
</organism>
<keyword evidence="9" id="KW-0238">DNA-binding</keyword>
<feature type="compositionally biased region" description="Polar residues" evidence="12">
    <location>
        <begin position="645"/>
        <end position="655"/>
    </location>
</feature>
<feature type="compositionally biased region" description="Basic and acidic residues" evidence="12">
    <location>
        <begin position="171"/>
        <end position="181"/>
    </location>
</feature>
<dbReference type="InterPro" id="IPR050520">
    <property type="entry name" value="INO80/SWR1_helicase"/>
</dbReference>
<reference evidence="15 16" key="1">
    <citation type="journal article" date="2019" name="New Phytol.">
        <title>Comparative genomics reveals unique wood-decay strategies and fruiting body development in the Schizophyllaceae.</title>
        <authorList>
            <person name="Almasi E."/>
            <person name="Sahu N."/>
            <person name="Krizsan K."/>
            <person name="Balint B."/>
            <person name="Kovacs G.M."/>
            <person name="Kiss B."/>
            <person name="Cseklye J."/>
            <person name="Drula E."/>
            <person name="Henrissat B."/>
            <person name="Nagy I."/>
            <person name="Chovatia M."/>
            <person name="Adam C."/>
            <person name="LaButti K."/>
            <person name="Lipzen A."/>
            <person name="Riley R."/>
            <person name="Grigoriev I.V."/>
            <person name="Nagy L.G."/>
        </authorList>
    </citation>
    <scope>NUCLEOTIDE SEQUENCE [LARGE SCALE GENOMIC DNA]</scope>
    <source>
        <strain evidence="15 16">NL-1724</strain>
    </source>
</reference>
<dbReference type="Proteomes" id="UP000320762">
    <property type="component" value="Unassembled WGS sequence"/>
</dbReference>
<dbReference type="PROSITE" id="PS51194">
    <property type="entry name" value="HELICASE_CTER"/>
    <property type="match status" value="1"/>
</dbReference>
<dbReference type="GO" id="GO:0003677">
    <property type="term" value="F:DNA binding"/>
    <property type="evidence" value="ECO:0007669"/>
    <property type="project" value="UniProtKB-KW"/>
</dbReference>
<feature type="region of interest" description="Disordered" evidence="12">
    <location>
        <begin position="1"/>
        <end position="20"/>
    </location>
</feature>
<dbReference type="GO" id="GO:0003678">
    <property type="term" value="F:DNA helicase activity"/>
    <property type="evidence" value="ECO:0007669"/>
    <property type="project" value="UniProtKB-EC"/>
</dbReference>
<feature type="domain" description="Helicase ATP-binding" evidence="13">
    <location>
        <begin position="797"/>
        <end position="962"/>
    </location>
</feature>
<dbReference type="GO" id="GO:0005524">
    <property type="term" value="F:ATP binding"/>
    <property type="evidence" value="ECO:0007669"/>
    <property type="project" value="UniProtKB-KW"/>
</dbReference>
<feature type="region of interest" description="Disordered" evidence="12">
    <location>
        <begin position="645"/>
        <end position="670"/>
    </location>
</feature>
<dbReference type="Gene3D" id="3.40.50.10810">
    <property type="entry name" value="Tandem AAA-ATPase domain"/>
    <property type="match status" value="1"/>
</dbReference>
<dbReference type="CDD" id="cd18793">
    <property type="entry name" value="SF2_C_SNF"/>
    <property type="match status" value="1"/>
</dbReference>
<evidence type="ECO:0000256" key="11">
    <source>
        <dbReference type="ARBA" id="ARBA00023242"/>
    </source>
</evidence>
<dbReference type="PROSITE" id="PS51192">
    <property type="entry name" value="HELICASE_ATP_BIND_1"/>
    <property type="match status" value="1"/>
</dbReference>
<dbReference type="OrthoDB" id="372624at2759"/>
<feature type="region of interest" description="Disordered" evidence="12">
    <location>
        <begin position="546"/>
        <end position="618"/>
    </location>
</feature>
<dbReference type="Gene3D" id="3.40.50.300">
    <property type="entry name" value="P-loop containing nucleotide triphosphate hydrolases"/>
    <property type="match status" value="2"/>
</dbReference>
<evidence type="ECO:0000256" key="6">
    <source>
        <dbReference type="ARBA" id="ARBA00022806"/>
    </source>
</evidence>
<dbReference type="SMART" id="SM00487">
    <property type="entry name" value="DEXDc"/>
    <property type="match status" value="1"/>
</dbReference>
<proteinExistence type="inferred from homology"/>
<dbReference type="PANTHER" id="PTHR45685:SF1">
    <property type="entry name" value="HELICASE SRCAP"/>
    <property type="match status" value="1"/>
</dbReference>
<dbReference type="SMART" id="SM00490">
    <property type="entry name" value="HELICc"/>
    <property type="match status" value="1"/>
</dbReference>
<gene>
    <name evidence="15" type="ORF">BD626DRAFT_3191</name>
</gene>
<dbReference type="STRING" id="97359.A0A550CVX5"/>
<keyword evidence="7" id="KW-0067">ATP-binding</keyword>
<dbReference type="InterPro" id="IPR000330">
    <property type="entry name" value="SNF2_N"/>
</dbReference>
<dbReference type="Pfam" id="PF00176">
    <property type="entry name" value="SNF2-rel_dom"/>
    <property type="match status" value="1"/>
</dbReference>
<dbReference type="EMBL" id="VDMD01000001">
    <property type="protein sequence ID" value="TRM68940.1"/>
    <property type="molecule type" value="Genomic_DNA"/>
</dbReference>
<keyword evidence="6" id="KW-0347">Helicase</keyword>
<comment type="subcellular location">
    <subcellularLocation>
        <location evidence="1">Nucleus</location>
    </subcellularLocation>
</comment>
<evidence type="ECO:0000313" key="16">
    <source>
        <dbReference type="Proteomes" id="UP000320762"/>
    </source>
</evidence>
<dbReference type="SUPFAM" id="SSF52540">
    <property type="entry name" value="P-loop containing nucleoside triphosphate hydrolases"/>
    <property type="match status" value="2"/>
</dbReference>